<evidence type="ECO:0000313" key="2">
    <source>
        <dbReference type="EMBL" id="EIN03223.1"/>
    </source>
</evidence>
<dbReference type="GeneID" id="18880452"/>
<evidence type="ECO:0008006" key="4">
    <source>
        <dbReference type="Google" id="ProtNLM"/>
    </source>
</evidence>
<dbReference type="OrthoDB" id="3249394at2759"/>
<reference evidence="3" key="1">
    <citation type="journal article" date="2012" name="Science">
        <title>The Paleozoic origin of enzymatic lignin decomposition reconstructed from 31 fungal genomes.</title>
        <authorList>
            <person name="Floudas D."/>
            <person name="Binder M."/>
            <person name="Riley R."/>
            <person name="Barry K."/>
            <person name="Blanchette R.A."/>
            <person name="Henrissat B."/>
            <person name="Martinez A.T."/>
            <person name="Otillar R."/>
            <person name="Spatafora J.W."/>
            <person name="Yadav J.S."/>
            <person name="Aerts A."/>
            <person name="Benoit I."/>
            <person name="Boyd A."/>
            <person name="Carlson A."/>
            <person name="Copeland A."/>
            <person name="Coutinho P.M."/>
            <person name="de Vries R.P."/>
            <person name="Ferreira P."/>
            <person name="Findley K."/>
            <person name="Foster B."/>
            <person name="Gaskell J."/>
            <person name="Glotzer D."/>
            <person name="Gorecki P."/>
            <person name="Heitman J."/>
            <person name="Hesse C."/>
            <person name="Hori C."/>
            <person name="Igarashi K."/>
            <person name="Jurgens J.A."/>
            <person name="Kallen N."/>
            <person name="Kersten P."/>
            <person name="Kohler A."/>
            <person name="Kuees U."/>
            <person name="Kumar T.K.A."/>
            <person name="Kuo A."/>
            <person name="LaButti K."/>
            <person name="Larrondo L.F."/>
            <person name="Lindquist E."/>
            <person name="Ling A."/>
            <person name="Lombard V."/>
            <person name="Lucas S."/>
            <person name="Lundell T."/>
            <person name="Martin R."/>
            <person name="McLaughlin D.J."/>
            <person name="Morgenstern I."/>
            <person name="Morin E."/>
            <person name="Murat C."/>
            <person name="Nagy L.G."/>
            <person name="Nolan M."/>
            <person name="Ohm R.A."/>
            <person name="Patyshakuliyeva A."/>
            <person name="Rokas A."/>
            <person name="Ruiz-Duenas F.J."/>
            <person name="Sabat G."/>
            <person name="Salamov A."/>
            <person name="Samejima M."/>
            <person name="Schmutz J."/>
            <person name="Slot J.C."/>
            <person name="St John F."/>
            <person name="Stenlid J."/>
            <person name="Sun H."/>
            <person name="Sun S."/>
            <person name="Syed K."/>
            <person name="Tsang A."/>
            <person name="Wiebenga A."/>
            <person name="Young D."/>
            <person name="Pisabarro A."/>
            <person name="Eastwood D.C."/>
            <person name="Martin F."/>
            <person name="Cullen D."/>
            <person name="Grigoriev I.V."/>
            <person name="Hibbett D.S."/>
        </authorList>
    </citation>
    <scope>NUCLEOTIDE SEQUENCE [LARGE SCALE GENOMIC DNA]</scope>
    <source>
        <strain evidence="3">HHB-11173 SS5</strain>
    </source>
</reference>
<organism evidence="2 3">
    <name type="scientific">Punctularia strigosozonata (strain HHB-11173)</name>
    <name type="common">White-rot fungus</name>
    <dbReference type="NCBI Taxonomy" id="741275"/>
    <lineage>
        <taxon>Eukaryota</taxon>
        <taxon>Fungi</taxon>
        <taxon>Dikarya</taxon>
        <taxon>Basidiomycota</taxon>
        <taxon>Agaricomycotina</taxon>
        <taxon>Agaricomycetes</taxon>
        <taxon>Corticiales</taxon>
        <taxon>Punctulariaceae</taxon>
        <taxon>Punctularia</taxon>
    </lineage>
</organism>
<accession>R7RZ24</accession>
<dbReference type="eggNOG" id="ENOG502R0SB">
    <property type="taxonomic scope" value="Eukaryota"/>
</dbReference>
<feature type="compositionally biased region" description="Basic and acidic residues" evidence="1">
    <location>
        <begin position="1"/>
        <end position="13"/>
    </location>
</feature>
<dbReference type="EMBL" id="JH687730">
    <property type="protein sequence ID" value="EIN03223.1"/>
    <property type="molecule type" value="Genomic_DNA"/>
</dbReference>
<dbReference type="RefSeq" id="XP_007389548.1">
    <property type="nucleotide sequence ID" value="XM_007389486.1"/>
</dbReference>
<feature type="region of interest" description="Disordered" evidence="1">
    <location>
        <begin position="1"/>
        <end position="44"/>
    </location>
</feature>
<proteinExistence type="predicted"/>
<dbReference type="KEGG" id="psq:PUNSTDRAFT_139757"/>
<dbReference type="Proteomes" id="UP000054196">
    <property type="component" value="Unassembled WGS sequence"/>
</dbReference>
<evidence type="ECO:0000313" key="3">
    <source>
        <dbReference type="Proteomes" id="UP000054196"/>
    </source>
</evidence>
<protein>
    <recommendedName>
        <fullName evidence="4">Integrase zinc-binding domain-containing protein</fullName>
    </recommendedName>
</protein>
<dbReference type="OMA" id="EICDEMI"/>
<dbReference type="AlphaFoldDB" id="R7RZ24"/>
<gene>
    <name evidence="2" type="ORF">PUNSTDRAFT_139757</name>
</gene>
<name>R7RZ24_PUNST</name>
<dbReference type="Gene3D" id="1.10.340.70">
    <property type="match status" value="1"/>
</dbReference>
<keyword evidence="3" id="KW-1185">Reference proteome</keyword>
<evidence type="ECO:0000256" key="1">
    <source>
        <dbReference type="SAM" id="MobiDB-lite"/>
    </source>
</evidence>
<sequence length="139" mass="14912">MRLPEAVESRDLEAEMLAPTGSSESETTPLDDAPTVGASAAQGPISPQTFGQYAEYLAAVKQSYATDSLFSKVVAAPKEHPQFELREGMVYTKNRLGNEVICVPSGKLGARALRELVIDGAHRAIGHLGANKTSERQRT</sequence>
<dbReference type="HOGENOM" id="CLU_127825_0_0_1"/>